<proteinExistence type="inferred from homology"/>
<evidence type="ECO:0000256" key="3">
    <source>
        <dbReference type="ARBA" id="ARBA00018323"/>
    </source>
</evidence>
<dbReference type="PATRIC" id="fig|1423815.3.peg.990"/>
<dbReference type="InterPro" id="IPR035996">
    <property type="entry name" value="4pyrrol_Methylase_sf"/>
</dbReference>
<dbReference type="AlphaFoldDB" id="A0A0R1SKQ5"/>
<evidence type="ECO:0000256" key="5">
    <source>
        <dbReference type="ARBA" id="ARBA00022679"/>
    </source>
</evidence>
<evidence type="ECO:0000256" key="6">
    <source>
        <dbReference type="ARBA" id="ARBA00022691"/>
    </source>
</evidence>
<dbReference type="eggNOG" id="COG0007">
    <property type="taxonomic scope" value="Bacteria"/>
</dbReference>
<comment type="similarity">
    <text evidence="1">Belongs to the precorrin methyltransferase family.</text>
</comment>
<dbReference type="FunFam" id="3.40.1010.10:FF:000001">
    <property type="entry name" value="Siroheme synthase"/>
    <property type="match status" value="1"/>
</dbReference>
<reference evidence="10 11" key="1">
    <citation type="journal article" date="2015" name="Genome Announc.">
        <title>Expanding the biotechnology potential of lactobacilli through comparative genomics of 213 strains and associated genera.</title>
        <authorList>
            <person name="Sun Z."/>
            <person name="Harris H.M."/>
            <person name="McCann A."/>
            <person name="Guo C."/>
            <person name="Argimon S."/>
            <person name="Zhang W."/>
            <person name="Yang X."/>
            <person name="Jeffery I.B."/>
            <person name="Cooney J.C."/>
            <person name="Kagawa T.F."/>
            <person name="Liu W."/>
            <person name="Song Y."/>
            <person name="Salvetti E."/>
            <person name="Wrobel A."/>
            <person name="Rasinkangas P."/>
            <person name="Parkhill J."/>
            <person name="Rea M.C."/>
            <person name="O'Sullivan O."/>
            <person name="Ritari J."/>
            <person name="Douillard F.P."/>
            <person name="Paul Ross R."/>
            <person name="Yang R."/>
            <person name="Briner A.E."/>
            <person name="Felis G.E."/>
            <person name="de Vos W.M."/>
            <person name="Barrangou R."/>
            <person name="Klaenhammer T.R."/>
            <person name="Caufield P.W."/>
            <person name="Cui Y."/>
            <person name="Zhang H."/>
            <person name="O'Toole P.W."/>
        </authorList>
    </citation>
    <scope>NUCLEOTIDE SEQUENCE [LARGE SCALE GENOMIC DNA]</scope>
    <source>
        <strain evidence="10 11">DSM 14857</strain>
    </source>
</reference>
<evidence type="ECO:0000313" key="11">
    <source>
        <dbReference type="Proteomes" id="UP000051647"/>
    </source>
</evidence>
<dbReference type="InterPro" id="IPR003043">
    <property type="entry name" value="Uropor_MeTrfase_CS"/>
</dbReference>
<evidence type="ECO:0000256" key="4">
    <source>
        <dbReference type="ARBA" id="ARBA00022603"/>
    </source>
</evidence>
<dbReference type="PANTHER" id="PTHR45790">
    <property type="entry name" value="SIROHEME SYNTHASE-RELATED"/>
    <property type="match status" value="1"/>
</dbReference>
<evidence type="ECO:0000256" key="7">
    <source>
        <dbReference type="ARBA" id="ARBA00023244"/>
    </source>
</evidence>
<dbReference type="Gene3D" id="3.30.950.10">
    <property type="entry name" value="Methyltransferase, Cobalt-precorrin-4 Transmethylase, Domain 2"/>
    <property type="match status" value="1"/>
</dbReference>
<protein>
    <recommendedName>
        <fullName evidence="3">Uroporphyrinogen-III C-methyltransferase</fullName>
        <ecNumber evidence="2">2.1.1.107</ecNumber>
    </recommendedName>
    <alternativeName>
        <fullName evidence="8">Uroporphyrinogen III methylase</fullName>
    </alternativeName>
</protein>
<feature type="domain" description="Tetrapyrrole methylase" evidence="9">
    <location>
        <begin position="6"/>
        <end position="214"/>
    </location>
</feature>
<name>A0A0R1SKQ5_9LACO</name>
<dbReference type="InterPro" id="IPR050161">
    <property type="entry name" value="Siro_Cobalamin_biosynth"/>
</dbReference>
<organism evidence="10 11">
    <name type="scientific">Companilactobacillus versmoldensis DSM 14857 = KCTC 3814</name>
    <dbReference type="NCBI Taxonomy" id="1423815"/>
    <lineage>
        <taxon>Bacteria</taxon>
        <taxon>Bacillati</taxon>
        <taxon>Bacillota</taxon>
        <taxon>Bacilli</taxon>
        <taxon>Lactobacillales</taxon>
        <taxon>Lactobacillaceae</taxon>
        <taxon>Companilactobacillus</taxon>
    </lineage>
</organism>
<gene>
    <name evidence="10" type="ORF">FC27_GL000970</name>
</gene>
<keyword evidence="6" id="KW-0949">S-adenosyl-L-methionine</keyword>
<dbReference type="GO" id="GO:0004851">
    <property type="term" value="F:uroporphyrin-III C-methyltransferase activity"/>
    <property type="evidence" value="ECO:0007669"/>
    <property type="project" value="UniProtKB-EC"/>
</dbReference>
<dbReference type="PANTHER" id="PTHR45790:SF3">
    <property type="entry name" value="S-ADENOSYL-L-METHIONINE-DEPENDENT UROPORPHYRINOGEN III METHYLTRANSFERASE, CHLOROPLASTIC"/>
    <property type="match status" value="1"/>
</dbReference>
<dbReference type="OrthoDB" id="9815856at2"/>
<keyword evidence="4 10" id="KW-0489">Methyltransferase</keyword>
<keyword evidence="7" id="KW-0627">Porphyrin biosynthesis</keyword>
<dbReference type="EMBL" id="AZFA01000002">
    <property type="protein sequence ID" value="KRL68228.1"/>
    <property type="molecule type" value="Genomic_DNA"/>
</dbReference>
<dbReference type="Gene3D" id="3.40.1010.10">
    <property type="entry name" value="Cobalt-precorrin-4 Transmethylase, Domain 1"/>
    <property type="match status" value="1"/>
</dbReference>
<keyword evidence="11" id="KW-1185">Reference proteome</keyword>
<dbReference type="EC" id="2.1.1.107" evidence="2"/>
<dbReference type="FunFam" id="3.30.950.10:FF:000001">
    <property type="entry name" value="Siroheme synthase"/>
    <property type="match status" value="1"/>
</dbReference>
<dbReference type="GO" id="GO:0019354">
    <property type="term" value="P:siroheme biosynthetic process"/>
    <property type="evidence" value="ECO:0007669"/>
    <property type="project" value="InterPro"/>
</dbReference>
<accession>A0A0R1SKQ5</accession>
<dbReference type="SUPFAM" id="SSF53790">
    <property type="entry name" value="Tetrapyrrole methylase"/>
    <property type="match status" value="1"/>
</dbReference>
<dbReference type="RefSeq" id="WP_010624067.1">
    <property type="nucleotide sequence ID" value="NZ_AZFA01000002.1"/>
</dbReference>
<dbReference type="NCBIfam" id="NF004790">
    <property type="entry name" value="PRK06136.1"/>
    <property type="match status" value="1"/>
</dbReference>
<comment type="caution">
    <text evidence="10">The sequence shown here is derived from an EMBL/GenBank/DDBJ whole genome shotgun (WGS) entry which is preliminary data.</text>
</comment>
<dbReference type="InterPro" id="IPR006366">
    <property type="entry name" value="CobA/CysG_C"/>
</dbReference>
<dbReference type="CDD" id="cd11642">
    <property type="entry name" value="SUMT"/>
    <property type="match status" value="1"/>
</dbReference>
<sequence length="465" mass="51597">MSNGLVSLVGAGPGDPELLTVKAKRRLSSADVVMFDRLVDPAILSTTRPDAKLVNVGKMPHHHRVKQTEINKMLVDYALNEENVVRLKAGDPYVLGRGGEEAQFLQANGIEFEVIPGLTSAISGLAAAGIPVTHRDFASSFHVISAHLKKENGSLDWENIAHQEGTLIFLMGMENLQLIVEELTNFGKDIHTPVAIVQWATQWRQQELIGDLDNILAKAAESTIASPSIIAVGDVVKLHDQLQQVKPLSGQRILIADNKSQKLIDSLRDHGASVVTYRRSIQKTQQIDLTKLLDFKQICFEDATNYQMFLKQLVNSGQDIRELADKQILTANTRVQNHLFGLGIKSKLLEDYDVTSLLAFVGRNKPDKLPEENFFPNYYRSVVSNENLDLTGISQLVFISSNAVDDLVDSTMVGKKSQLQNIPCLAMGEMVQKLLIQKGFTQIKLLKPKSSEVIKFLLEENEQNV</sequence>
<evidence type="ECO:0000256" key="1">
    <source>
        <dbReference type="ARBA" id="ARBA00005879"/>
    </source>
</evidence>
<evidence type="ECO:0000259" key="9">
    <source>
        <dbReference type="Pfam" id="PF00590"/>
    </source>
</evidence>
<evidence type="ECO:0000256" key="8">
    <source>
        <dbReference type="ARBA" id="ARBA00079776"/>
    </source>
</evidence>
<dbReference type="GO" id="GO:0032259">
    <property type="term" value="P:methylation"/>
    <property type="evidence" value="ECO:0007669"/>
    <property type="project" value="UniProtKB-KW"/>
</dbReference>
<dbReference type="InterPro" id="IPR014777">
    <property type="entry name" value="4pyrrole_Mease_sub1"/>
</dbReference>
<evidence type="ECO:0000256" key="2">
    <source>
        <dbReference type="ARBA" id="ARBA00012162"/>
    </source>
</evidence>
<evidence type="ECO:0000313" key="10">
    <source>
        <dbReference type="EMBL" id="KRL68228.1"/>
    </source>
</evidence>
<dbReference type="NCBIfam" id="TIGR01469">
    <property type="entry name" value="cobA_cysG_Cterm"/>
    <property type="match status" value="1"/>
</dbReference>
<dbReference type="PROSITE" id="PS00839">
    <property type="entry name" value="SUMT_1"/>
    <property type="match status" value="1"/>
</dbReference>
<keyword evidence="5 10" id="KW-0808">Transferase</keyword>
<dbReference type="Pfam" id="PF00590">
    <property type="entry name" value="TP_methylase"/>
    <property type="match status" value="1"/>
</dbReference>
<dbReference type="STRING" id="1423815.FC27_GL000970"/>
<dbReference type="Proteomes" id="UP000051647">
    <property type="component" value="Unassembled WGS sequence"/>
</dbReference>
<dbReference type="InterPro" id="IPR000878">
    <property type="entry name" value="4pyrrol_Mease"/>
</dbReference>
<dbReference type="InterPro" id="IPR014776">
    <property type="entry name" value="4pyrrole_Mease_sub2"/>
</dbReference>